<dbReference type="Proteomes" id="UP000324767">
    <property type="component" value="Unassembled WGS sequence"/>
</dbReference>
<dbReference type="Gene3D" id="2.130.10.10">
    <property type="entry name" value="YVTN repeat-like/Quinoprotein amine dehydrogenase"/>
    <property type="match status" value="1"/>
</dbReference>
<comment type="caution">
    <text evidence="6">The sequence shown here is derived from an EMBL/GenBank/DDBJ whole genome shotgun (WGS) entry which is preliminary data.</text>
</comment>
<dbReference type="InterPro" id="IPR001680">
    <property type="entry name" value="WD40_rpt"/>
</dbReference>
<evidence type="ECO:0000313" key="7">
    <source>
        <dbReference type="Proteomes" id="UP000324767"/>
    </source>
</evidence>
<dbReference type="SMART" id="SM00668">
    <property type="entry name" value="CTLH"/>
    <property type="match status" value="1"/>
</dbReference>
<evidence type="ECO:0000256" key="3">
    <source>
        <dbReference type="PROSITE-ProRule" id="PRU00221"/>
    </source>
</evidence>
<dbReference type="InterPro" id="IPR051350">
    <property type="entry name" value="WD_repeat-ST_regulator"/>
</dbReference>
<dbReference type="PROSITE" id="PS50082">
    <property type="entry name" value="WD_REPEATS_2"/>
    <property type="match status" value="4"/>
</dbReference>
<dbReference type="CDD" id="cd00200">
    <property type="entry name" value="WD40"/>
    <property type="match status" value="1"/>
</dbReference>
<organism evidence="6 7">
    <name type="scientific">Lasallia pustulata</name>
    <dbReference type="NCBI Taxonomy" id="136370"/>
    <lineage>
        <taxon>Eukaryota</taxon>
        <taxon>Fungi</taxon>
        <taxon>Dikarya</taxon>
        <taxon>Ascomycota</taxon>
        <taxon>Pezizomycotina</taxon>
        <taxon>Lecanoromycetes</taxon>
        <taxon>OSLEUM clade</taxon>
        <taxon>Umbilicariomycetidae</taxon>
        <taxon>Umbilicariales</taxon>
        <taxon>Umbilicariaceae</taxon>
        <taxon>Lasallia</taxon>
    </lineage>
</organism>
<dbReference type="OrthoDB" id="972532at2759"/>
<evidence type="ECO:0000256" key="4">
    <source>
        <dbReference type="SAM" id="MobiDB-lite"/>
    </source>
</evidence>
<dbReference type="GO" id="GO:0043161">
    <property type="term" value="P:proteasome-mediated ubiquitin-dependent protein catabolic process"/>
    <property type="evidence" value="ECO:0007669"/>
    <property type="project" value="TreeGrafter"/>
</dbReference>
<dbReference type="InterPro" id="IPR015943">
    <property type="entry name" value="WD40/YVTN_repeat-like_dom_sf"/>
</dbReference>
<dbReference type="SUPFAM" id="SSF50978">
    <property type="entry name" value="WD40 repeat-like"/>
    <property type="match status" value="1"/>
</dbReference>
<dbReference type="EMBL" id="VXIT01000028">
    <property type="protein sequence ID" value="KAA6406421.1"/>
    <property type="molecule type" value="Genomic_DNA"/>
</dbReference>
<keyword evidence="2" id="KW-0677">Repeat</keyword>
<feature type="repeat" description="WD" evidence="3">
    <location>
        <begin position="381"/>
        <end position="411"/>
    </location>
</feature>
<feature type="region of interest" description="Disordered" evidence="4">
    <location>
        <begin position="1"/>
        <end position="56"/>
    </location>
</feature>
<feature type="compositionally biased region" description="Polar residues" evidence="4">
    <location>
        <begin position="1"/>
        <end position="42"/>
    </location>
</feature>
<feature type="repeat" description="WD" evidence="3">
    <location>
        <begin position="339"/>
        <end position="380"/>
    </location>
</feature>
<dbReference type="InterPro" id="IPR019775">
    <property type="entry name" value="WD40_repeat_CS"/>
</dbReference>
<reference evidence="6 7" key="1">
    <citation type="submission" date="2019-09" db="EMBL/GenBank/DDBJ databases">
        <title>The hologenome of the rock-dwelling lichen Lasallia pustulata.</title>
        <authorList>
            <person name="Greshake Tzovaras B."/>
            <person name="Segers F."/>
            <person name="Bicker A."/>
            <person name="Dal Grande F."/>
            <person name="Otte J."/>
            <person name="Hankeln T."/>
            <person name="Schmitt I."/>
            <person name="Ebersberger I."/>
        </authorList>
    </citation>
    <scope>NUCLEOTIDE SEQUENCE [LARGE SCALE GENOMIC DNA]</scope>
    <source>
        <strain evidence="6">A1-1</strain>
    </source>
</reference>
<dbReference type="PROSITE" id="PS50294">
    <property type="entry name" value="WD_REPEATS_REGION"/>
    <property type="match status" value="1"/>
</dbReference>
<keyword evidence="1 3" id="KW-0853">WD repeat</keyword>
<dbReference type="GO" id="GO:0034657">
    <property type="term" value="C:GID complex"/>
    <property type="evidence" value="ECO:0007669"/>
    <property type="project" value="TreeGrafter"/>
</dbReference>
<sequence>MRQDSEPSNSNSNGARHYSNGSSRSPPQKATVSTTTNGHSPATNGTSSSYTNGSSHAIIRTKSPTFYGHDREEITRLLIQTLGDLGYHGAAGRLGEESGYELESPSVAAFRHAVLQGEWLEAESLLFGSNLSGEGGGVSISNGHPPRHRGLVLAEGTDASELKFRMRQQKYLELLEKRELEIALTVLRQELTPLHRDQAKLHALSSLIVCQSADDLRSQAAWDGARGRSRQHLLSELSKSISPSVMIPDHRLAVLLDQAKQSQIAKCLYHNPTSRPSLFSNHMCDRSQFPLCTVLELSESVGEVWCIGFSHDGTMLAASGEDPTVIIYDTKTFQVRHKLADHTGYVAYVAWSPDDTKLITCSNDHIARVWDTTSGICLLKIDHHTDVVSTASWAPDGKTFVTGSLDKQAQLCLWDLNGRALYTWSSEHRVKDCAISPDGRRLVAISSEKHIIVYNFITREEEYSILLKVKMTCISISQDSQYMLVNMADNEVQLIDIETAEIVRRFLGQKQGEFVIRSAFGGGDENLIISGSQDSRVYIWHKENATLIETLEGHTSGCVNAVAWNPTDPCMFASAGDDKKVRIWSKELSQPSRRRISSHGSART</sequence>
<feature type="compositionally biased region" description="Low complexity" evidence="4">
    <location>
        <begin position="43"/>
        <end position="55"/>
    </location>
</feature>
<evidence type="ECO:0000313" key="6">
    <source>
        <dbReference type="EMBL" id="KAA6406421.1"/>
    </source>
</evidence>
<feature type="domain" description="CTLH" evidence="5">
    <location>
        <begin position="103"/>
        <end position="182"/>
    </location>
</feature>
<dbReference type="AlphaFoldDB" id="A0A5M8PAY3"/>
<dbReference type="PROSITE" id="PS00678">
    <property type="entry name" value="WD_REPEATS_1"/>
    <property type="match status" value="1"/>
</dbReference>
<dbReference type="Pfam" id="PF23627">
    <property type="entry name" value="LisH_WDR26"/>
    <property type="match status" value="1"/>
</dbReference>
<evidence type="ECO:0000256" key="1">
    <source>
        <dbReference type="ARBA" id="ARBA00022574"/>
    </source>
</evidence>
<dbReference type="InterPro" id="IPR006595">
    <property type="entry name" value="CTLH_C"/>
</dbReference>
<evidence type="ECO:0000256" key="2">
    <source>
        <dbReference type="ARBA" id="ARBA00022737"/>
    </source>
</evidence>
<dbReference type="InterPro" id="IPR036322">
    <property type="entry name" value="WD40_repeat_dom_sf"/>
</dbReference>
<dbReference type="PANTHER" id="PTHR22838">
    <property type="entry name" value="WD REPEAT PROTEIN 26-RELATED"/>
    <property type="match status" value="1"/>
</dbReference>
<proteinExistence type="predicted"/>
<protein>
    <recommendedName>
        <fullName evidence="5">CTLH domain-containing protein</fullName>
    </recommendedName>
</protein>
<gene>
    <name evidence="6" type="ORF">FRX48_09772</name>
</gene>
<dbReference type="PROSITE" id="PS50897">
    <property type="entry name" value="CTLH"/>
    <property type="match status" value="1"/>
</dbReference>
<evidence type="ECO:0000259" key="5">
    <source>
        <dbReference type="PROSITE" id="PS50897"/>
    </source>
</evidence>
<accession>A0A5M8PAY3</accession>
<feature type="repeat" description="WD" evidence="3">
    <location>
        <begin position="559"/>
        <end position="585"/>
    </location>
</feature>
<dbReference type="PANTHER" id="PTHR22838:SF0">
    <property type="entry name" value="WD REPEAT-CONTAINING PROTEIN 26"/>
    <property type="match status" value="1"/>
</dbReference>
<feature type="repeat" description="WD" evidence="3">
    <location>
        <begin position="524"/>
        <end position="550"/>
    </location>
</feature>
<name>A0A5M8PAY3_9LECA</name>
<dbReference type="Pfam" id="PF00400">
    <property type="entry name" value="WD40"/>
    <property type="match status" value="4"/>
</dbReference>
<dbReference type="SMART" id="SM00320">
    <property type="entry name" value="WD40"/>
    <property type="match status" value="7"/>
</dbReference>